<feature type="domain" description="SHSP" evidence="4">
    <location>
        <begin position="26"/>
        <end position="136"/>
    </location>
</feature>
<evidence type="ECO:0000256" key="3">
    <source>
        <dbReference type="RuleBase" id="RU003616"/>
    </source>
</evidence>
<dbReference type="RefSeq" id="WP_145397281.1">
    <property type="nucleotide sequence ID" value="NZ_VLKU01000004.1"/>
</dbReference>
<dbReference type="CDD" id="cd06470">
    <property type="entry name" value="ACD_IbpA-B_like"/>
    <property type="match status" value="1"/>
</dbReference>
<dbReference type="InterPro" id="IPR008978">
    <property type="entry name" value="HSP20-like_chaperone"/>
</dbReference>
<accession>A0A562NTR7</accession>
<gene>
    <name evidence="5" type="ORF">IQ24_01585</name>
</gene>
<dbReference type="PANTHER" id="PTHR47062">
    <property type="match status" value="1"/>
</dbReference>
<dbReference type="InterPro" id="IPR037913">
    <property type="entry name" value="ACD_IbpA/B"/>
</dbReference>
<protein>
    <submittedName>
        <fullName evidence="5">HSP20 family molecular chaperone IbpA</fullName>
    </submittedName>
</protein>
<name>A0A562NTR7_9RHOB</name>
<dbReference type="InterPro" id="IPR002068">
    <property type="entry name" value="A-crystallin/Hsp20_dom"/>
</dbReference>
<dbReference type="AlphaFoldDB" id="A0A562NTR7"/>
<proteinExistence type="inferred from homology"/>
<evidence type="ECO:0000256" key="1">
    <source>
        <dbReference type="ARBA" id="ARBA00023016"/>
    </source>
</evidence>
<sequence>MTKISLATHPFLLGFDQLERLAERAAKGAEGYPPYNIEHLGPNGFRITLAVAGFSEEDLSITLEDRQLVIRGRQVEAGDERVFLHRGIASRAFQRNFVLADGVEVVSAGMENGLLNIDLNRSAPDSIVQTIPISRK</sequence>
<keyword evidence="6" id="KW-1185">Reference proteome</keyword>
<dbReference type="PROSITE" id="PS01031">
    <property type="entry name" value="SHSP"/>
    <property type="match status" value="1"/>
</dbReference>
<dbReference type="Proteomes" id="UP000316225">
    <property type="component" value="Unassembled WGS sequence"/>
</dbReference>
<keyword evidence="1" id="KW-0346">Stress response</keyword>
<dbReference type="EMBL" id="VLKU01000004">
    <property type="protein sequence ID" value="TWI35076.1"/>
    <property type="molecule type" value="Genomic_DNA"/>
</dbReference>
<dbReference type="PANTHER" id="PTHR47062:SF1">
    <property type="entry name" value="SMALL HEAT SHOCK PROTEIN IBPA"/>
    <property type="match status" value="1"/>
</dbReference>
<evidence type="ECO:0000313" key="5">
    <source>
        <dbReference type="EMBL" id="TWI35076.1"/>
    </source>
</evidence>
<dbReference type="SUPFAM" id="SSF49764">
    <property type="entry name" value="HSP20-like chaperones"/>
    <property type="match status" value="1"/>
</dbReference>
<evidence type="ECO:0000259" key="4">
    <source>
        <dbReference type="PROSITE" id="PS01031"/>
    </source>
</evidence>
<evidence type="ECO:0000313" key="6">
    <source>
        <dbReference type="Proteomes" id="UP000316225"/>
    </source>
</evidence>
<dbReference type="Gene3D" id="2.60.40.790">
    <property type="match status" value="1"/>
</dbReference>
<evidence type="ECO:0000256" key="2">
    <source>
        <dbReference type="PROSITE-ProRule" id="PRU00285"/>
    </source>
</evidence>
<reference evidence="5 6" key="1">
    <citation type="journal article" date="2015" name="Stand. Genomic Sci.">
        <title>Genomic Encyclopedia of Bacterial and Archaeal Type Strains, Phase III: the genomes of soil and plant-associated and newly described type strains.</title>
        <authorList>
            <person name="Whitman W.B."/>
            <person name="Woyke T."/>
            <person name="Klenk H.P."/>
            <person name="Zhou Y."/>
            <person name="Lilburn T.G."/>
            <person name="Beck B.J."/>
            <person name="De Vos P."/>
            <person name="Vandamme P."/>
            <person name="Eisen J.A."/>
            <person name="Garrity G."/>
            <person name="Hugenholtz P."/>
            <person name="Kyrpides N.C."/>
        </authorList>
    </citation>
    <scope>NUCLEOTIDE SEQUENCE [LARGE SCALE GENOMIC DNA]</scope>
    <source>
        <strain evidence="5 6">CGMCC 1.5364</strain>
    </source>
</reference>
<dbReference type="Pfam" id="PF00011">
    <property type="entry name" value="HSP20"/>
    <property type="match status" value="1"/>
</dbReference>
<comment type="similarity">
    <text evidence="2 3">Belongs to the small heat shock protein (HSP20) family.</text>
</comment>
<organism evidence="5 6">
    <name type="scientific">Paracoccus sulfuroxidans</name>
    <dbReference type="NCBI Taxonomy" id="384678"/>
    <lineage>
        <taxon>Bacteria</taxon>
        <taxon>Pseudomonadati</taxon>
        <taxon>Pseudomonadota</taxon>
        <taxon>Alphaproteobacteria</taxon>
        <taxon>Rhodobacterales</taxon>
        <taxon>Paracoccaceae</taxon>
        <taxon>Paracoccus</taxon>
    </lineage>
</organism>
<comment type="caution">
    <text evidence="5">The sequence shown here is derived from an EMBL/GenBank/DDBJ whole genome shotgun (WGS) entry which is preliminary data.</text>
</comment>
<dbReference type="OrthoDB" id="9810618at2"/>